<dbReference type="SUPFAM" id="SSF111369">
    <property type="entry name" value="HlyD-like secretion proteins"/>
    <property type="match status" value="1"/>
</dbReference>
<dbReference type="Pfam" id="PF25954">
    <property type="entry name" value="Beta-barrel_RND_2"/>
    <property type="match status" value="1"/>
</dbReference>
<dbReference type="Gene3D" id="2.40.420.20">
    <property type="match status" value="1"/>
</dbReference>
<organism evidence="7 8">
    <name type="scientific">Acidithiobacillus ferrivorans</name>
    <dbReference type="NCBI Taxonomy" id="160808"/>
    <lineage>
        <taxon>Bacteria</taxon>
        <taxon>Pseudomonadati</taxon>
        <taxon>Pseudomonadota</taxon>
        <taxon>Acidithiobacillia</taxon>
        <taxon>Acidithiobacillales</taxon>
        <taxon>Acidithiobacillaceae</taxon>
        <taxon>Acidithiobacillus</taxon>
    </lineage>
</organism>
<dbReference type="SUPFAM" id="SSF56954">
    <property type="entry name" value="Outer membrane efflux proteins (OEP)"/>
    <property type="match status" value="1"/>
</dbReference>
<dbReference type="GO" id="GO:0030288">
    <property type="term" value="C:outer membrane-bounded periplasmic space"/>
    <property type="evidence" value="ECO:0007669"/>
    <property type="project" value="TreeGrafter"/>
</dbReference>
<dbReference type="GO" id="GO:0060003">
    <property type="term" value="P:copper ion export"/>
    <property type="evidence" value="ECO:0007669"/>
    <property type="project" value="TreeGrafter"/>
</dbReference>
<comment type="similarity">
    <text evidence="1">Belongs to the outer membrane factor (OMF) (TC 1.B.17) family.</text>
</comment>
<dbReference type="Pfam" id="PF02321">
    <property type="entry name" value="OEP"/>
    <property type="match status" value="1"/>
</dbReference>
<dbReference type="InterPro" id="IPR058792">
    <property type="entry name" value="Beta-barrel_RND_2"/>
</dbReference>
<feature type="domain" description="CusB-like barrel-sandwich hybrid" evidence="5">
    <location>
        <begin position="248"/>
        <end position="367"/>
    </location>
</feature>
<name>A0A257SN02_9PROT</name>
<evidence type="ECO:0000259" key="5">
    <source>
        <dbReference type="Pfam" id="PF25919"/>
    </source>
</evidence>
<dbReference type="GO" id="GO:0046914">
    <property type="term" value="F:transition metal ion binding"/>
    <property type="evidence" value="ECO:0007669"/>
    <property type="project" value="TreeGrafter"/>
</dbReference>
<dbReference type="Gene3D" id="2.40.30.170">
    <property type="match status" value="1"/>
</dbReference>
<dbReference type="InterPro" id="IPR058791">
    <property type="entry name" value="3HB_CusB"/>
</dbReference>
<evidence type="ECO:0000256" key="3">
    <source>
        <dbReference type="ARBA" id="ARBA00022448"/>
    </source>
</evidence>
<dbReference type="InterPro" id="IPR003423">
    <property type="entry name" value="OMP_efflux"/>
</dbReference>
<dbReference type="InterPro" id="IPR058790">
    <property type="entry name" value="BSH_CusB"/>
</dbReference>
<evidence type="ECO:0000259" key="6">
    <source>
        <dbReference type="Pfam" id="PF25954"/>
    </source>
</evidence>
<dbReference type="GO" id="GO:0016020">
    <property type="term" value="C:membrane"/>
    <property type="evidence" value="ECO:0007669"/>
    <property type="project" value="InterPro"/>
</dbReference>
<dbReference type="NCBIfam" id="TIGR01730">
    <property type="entry name" value="RND_mfp"/>
    <property type="match status" value="1"/>
</dbReference>
<dbReference type="GO" id="GO:0015679">
    <property type="term" value="P:plasma membrane copper ion transport"/>
    <property type="evidence" value="ECO:0007669"/>
    <property type="project" value="TreeGrafter"/>
</dbReference>
<evidence type="ECO:0000313" key="7">
    <source>
        <dbReference type="EMBL" id="OYV74497.1"/>
    </source>
</evidence>
<feature type="domain" description="CusB-like beta-barrel" evidence="6">
    <location>
        <begin position="371"/>
        <end position="445"/>
    </location>
</feature>
<comment type="caution">
    <text evidence="7">The sequence shown here is derived from an EMBL/GenBank/DDBJ whole genome shotgun (WGS) entry which is preliminary data.</text>
</comment>
<dbReference type="GO" id="GO:0015562">
    <property type="term" value="F:efflux transmembrane transporter activity"/>
    <property type="evidence" value="ECO:0007669"/>
    <property type="project" value="InterPro"/>
</dbReference>
<keyword evidence="3" id="KW-0813">Transport</keyword>
<dbReference type="FunFam" id="2.40.30.170:FF:000010">
    <property type="entry name" value="Efflux RND transporter periplasmic adaptor subunit"/>
    <property type="match status" value="1"/>
</dbReference>
<dbReference type="Pfam" id="PF25869">
    <property type="entry name" value="3HB_CusB"/>
    <property type="match status" value="1"/>
</dbReference>
<accession>A0A257SN02</accession>
<comment type="similarity">
    <text evidence="2">Belongs to the membrane fusion protein (MFP) (TC 8.A.1) family.</text>
</comment>
<gene>
    <name evidence="7" type="ORF">B7Z70_11875</name>
</gene>
<evidence type="ECO:0000256" key="2">
    <source>
        <dbReference type="ARBA" id="ARBA00009477"/>
    </source>
</evidence>
<dbReference type="InterPro" id="IPR051909">
    <property type="entry name" value="MFP_Cation_Efflux"/>
</dbReference>
<dbReference type="PANTHER" id="PTHR30097:SF4">
    <property type="entry name" value="SLR6042 PROTEIN"/>
    <property type="match status" value="1"/>
</dbReference>
<dbReference type="InterPro" id="IPR006143">
    <property type="entry name" value="RND_pump_MFP"/>
</dbReference>
<evidence type="ECO:0000313" key="8">
    <source>
        <dbReference type="Proteomes" id="UP000216779"/>
    </source>
</evidence>
<evidence type="ECO:0000256" key="1">
    <source>
        <dbReference type="ARBA" id="ARBA00007613"/>
    </source>
</evidence>
<dbReference type="PANTHER" id="PTHR30097">
    <property type="entry name" value="CATION EFFLUX SYSTEM PROTEIN CUSB"/>
    <property type="match status" value="1"/>
</dbReference>
<dbReference type="Pfam" id="PF25919">
    <property type="entry name" value="BSH_CusB"/>
    <property type="match status" value="1"/>
</dbReference>
<dbReference type="Gene3D" id="1.20.1600.10">
    <property type="entry name" value="Outer membrane efflux proteins (OEP)"/>
    <property type="match status" value="1"/>
</dbReference>
<protein>
    <submittedName>
        <fullName evidence="7">Efflux transporter periplasmic adaptor subunit</fullName>
    </submittedName>
</protein>
<dbReference type="Gene3D" id="6.10.140.730">
    <property type="match status" value="1"/>
</dbReference>
<evidence type="ECO:0000259" key="4">
    <source>
        <dbReference type="Pfam" id="PF25869"/>
    </source>
</evidence>
<dbReference type="Proteomes" id="UP000216779">
    <property type="component" value="Unassembled WGS sequence"/>
</dbReference>
<reference evidence="7 8" key="1">
    <citation type="submission" date="2017-03" db="EMBL/GenBank/DDBJ databases">
        <title>Lifting the veil on microbial sulfur biogeochemistry in mining wastewaters.</title>
        <authorList>
            <person name="Kantor R.S."/>
            <person name="Colenbrander Nelson T."/>
            <person name="Marshall S."/>
            <person name="Bennett D."/>
            <person name="Apte S."/>
            <person name="Camacho D."/>
            <person name="Thomas B.C."/>
            <person name="Warren L.A."/>
            <person name="Banfield J.F."/>
        </authorList>
    </citation>
    <scope>NUCLEOTIDE SEQUENCE [LARGE SCALE GENOMIC DNA]</scope>
    <source>
        <strain evidence="7">21-59-9</strain>
    </source>
</reference>
<dbReference type="EMBL" id="NCBC01000557">
    <property type="protein sequence ID" value="OYV74497.1"/>
    <property type="molecule type" value="Genomic_DNA"/>
</dbReference>
<proteinExistence type="inferred from homology"/>
<dbReference type="AlphaFoldDB" id="A0A257SN02"/>
<feature type="domain" description="CusB-like three alpha-helical bundle" evidence="4">
    <location>
        <begin position="282"/>
        <end position="333"/>
    </location>
</feature>
<sequence>MEVRLSGQPLLRAAQAQTRAAQLGVQVAKTGYWPDVTVSVGYGQDFHPGSPNWLSAGVNLSLPLFPGDRQDQDVAAAQAKAQQAQYRYDDQHLALAQQARAAFARYESYKIQLQRMDRQLLPTARNAFSATLAAYSAGRAGLDAVLRTQKDVLDYALTRLQYRRDILYWAAPMDPKIHSDHPMKDSMGMAYIPVYASSPNAKKESGLSIDPRLAQNLGVRLVAVQHRQMGHAIHTVGTVAVDENRVYSVTPRFSGWVTRLNVRAVGDPVQRGQVLAEIYSPELYSAQQEYLIARRQGGGTEGPALLAAARARLRLLGMPENQIAALARHGTAERNVTVIAPTSGVVETLHARQGGYVSPQTNLYEIANLDRVWVNVALYSHQLPWVRIGNPVRLHLPAYPGKTWVGRLSFLYPTLDPKSRTVTARLSFPNPGGNLRPGTYADATVLASPEETLAVPSSAVLRTGQRDYVMLGEGQGHFLPVQVALGVEADGWVAIDKGLKAGDRVVESAQFLLYSESQFQSVKARMLGGNTASTKSAMTGMDMGPGGQSHD</sequence>